<proteinExistence type="predicted"/>
<name>A0A2N9W172_9HYPH</name>
<dbReference type="AlphaFoldDB" id="A0A2N9W172"/>
<evidence type="ECO:0000313" key="3">
    <source>
        <dbReference type="EMBL" id="PIO45490.1"/>
    </source>
</evidence>
<accession>A0A2N9W172</accession>
<dbReference type="Pfam" id="PF04248">
    <property type="entry name" value="NTP_transf_9"/>
    <property type="match status" value="1"/>
</dbReference>
<feature type="domain" description="DUF427" evidence="2">
    <location>
        <begin position="3"/>
        <end position="87"/>
    </location>
</feature>
<dbReference type="PANTHER" id="PTHR34310">
    <property type="entry name" value="DUF427 DOMAIN PROTEIN (AFU_ORTHOLOGUE AFUA_3G02220)"/>
    <property type="match status" value="1"/>
</dbReference>
<reference evidence="4" key="1">
    <citation type="journal article" date="2017" name="Int J Environ Stud">
        <title>Does the Miocene-Pliocene relict legume Oxytropis triphylla form nitrogen-fixing nodules with a combination of bacterial strains?</title>
        <authorList>
            <person name="Safronova V."/>
            <person name="Belimov A."/>
            <person name="Sazanova A."/>
            <person name="Kuznetsova I."/>
            <person name="Popova J."/>
            <person name="Andronov E."/>
            <person name="Verkhozina A."/>
            <person name="Tikhonovich I."/>
        </authorList>
    </citation>
    <scope>NUCLEOTIDE SEQUENCE [LARGE SCALE GENOMIC DNA]</scope>
    <source>
        <strain evidence="4">Tri-38</strain>
    </source>
</reference>
<dbReference type="Gene3D" id="2.170.150.40">
    <property type="entry name" value="Domain of unknown function (DUF427)"/>
    <property type="match status" value="1"/>
</dbReference>
<comment type="caution">
    <text evidence="3">The sequence shown here is derived from an EMBL/GenBank/DDBJ whole genome shotgun (WGS) entry which is preliminary data.</text>
</comment>
<dbReference type="InterPro" id="IPR038694">
    <property type="entry name" value="DUF427_sf"/>
</dbReference>
<dbReference type="EMBL" id="MZMT01000019">
    <property type="protein sequence ID" value="PIO45490.1"/>
    <property type="molecule type" value="Genomic_DNA"/>
</dbReference>
<dbReference type="InterPro" id="IPR007361">
    <property type="entry name" value="DUF427"/>
</dbReference>
<dbReference type="Proteomes" id="UP000232163">
    <property type="component" value="Unassembled WGS sequence"/>
</dbReference>
<sequence length="90" mass="10105">MTLRSHNVVIASTDHAFEPQEPGHPPVLYIPFDDIYFVHLERIESSTESPRKGTASYWRVRGQGDAADGAKWSYEDPKPDAAAIREHGEV</sequence>
<feature type="region of interest" description="Disordered" evidence="1">
    <location>
        <begin position="67"/>
        <end position="90"/>
    </location>
</feature>
<gene>
    <name evidence="3" type="ORF">B5P45_07315</name>
</gene>
<keyword evidence="4" id="KW-1185">Reference proteome</keyword>
<evidence type="ECO:0000313" key="4">
    <source>
        <dbReference type="Proteomes" id="UP000232163"/>
    </source>
</evidence>
<organism evidence="3 4">
    <name type="scientific">Phyllobacterium zundukense</name>
    <dbReference type="NCBI Taxonomy" id="1867719"/>
    <lineage>
        <taxon>Bacteria</taxon>
        <taxon>Pseudomonadati</taxon>
        <taxon>Pseudomonadota</taxon>
        <taxon>Alphaproteobacteria</taxon>
        <taxon>Hyphomicrobiales</taxon>
        <taxon>Phyllobacteriaceae</taxon>
        <taxon>Phyllobacterium</taxon>
    </lineage>
</organism>
<dbReference type="PANTHER" id="PTHR34310:SF8">
    <property type="entry name" value="CONSERVED PROTEIN"/>
    <property type="match status" value="1"/>
</dbReference>
<protein>
    <recommendedName>
        <fullName evidence="2">DUF427 domain-containing protein</fullName>
    </recommendedName>
</protein>
<feature type="compositionally biased region" description="Basic and acidic residues" evidence="1">
    <location>
        <begin position="73"/>
        <end position="90"/>
    </location>
</feature>
<evidence type="ECO:0000256" key="1">
    <source>
        <dbReference type="SAM" id="MobiDB-lite"/>
    </source>
</evidence>
<evidence type="ECO:0000259" key="2">
    <source>
        <dbReference type="Pfam" id="PF04248"/>
    </source>
</evidence>